<name>A0A0D2QGP7_GOSRA</name>
<dbReference type="Gramene" id="KJB06480">
    <property type="protein sequence ID" value="KJB06480"/>
    <property type="gene ID" value="B456_001G023400"/>
</dbReference>
<gene>
    <name evidence="1" type="ORF">B456_001G023400</name>
</gene>
<keyword evidence="2" id="KW-1185">Reference proteome</keyword>
<organism evidence="1 2">
    <name type="scientific">Gossypium raimondii</name>
    <name type="common">Peruvian cotton</name>
    <name type="synonym">Gossypium klotzschianum subsp. raimondii</name>
    <dbReference type="NCBI Taxonomy" id="29730"/>
    <lineage>
        <taxon>Eukaryota</taxon>
        <taxon>Viridiplantae</taxon>
        <taxon>Streptophyta</taxon>
        <taxon>Embryophyta</taxon>
        <taxon>Tracheophyta</taxon>
        <taxon>Spermatophyta</taxon>
        <taxon>Magnoliopsida</taxon>
        <taxon>eudicotyledons</taxon>
        <taxon>Gunneridae</taxon>
        <taxon>Pentapetalae</taxon>
        <taxon>rosids</taxon>
        <taxon>malvids</taxon>
        <taxon>Malvales</taxon>
        <taxon>Malvaceae</taxon>
        <taxon>Malvoideae</taxon>
        <taxon>Gossypium</taxon>
    </lineage>
</organism>
<protein>
    <submittedName>
        <fullName evidence="1">Uncharacterized protein</fullName>
    </submittedName>
</protein>
<dbReference type="Proteomes" id="UP000032304">
    <property type="component" value="Chromosome 1"/>
</dbReference>
<dbReference type="AlphaFoldDB" id="A0A0D2QGP7"/>
<dbReference type="EMBL" id="CM001740">
    <property type="protein sequence ID" value="KJB06480.1"/>
    <property type="molecule type" value="Genomic_DNA"/>
</dbReference>
<evidence type="ECO:0000313" key="2">
    <source>
        <dbReference type="Proteomes" id="UP000032304"/>
    </source>
</evidence>
<evidence type="ECO:0000313" key="1">
    <source>
        <dbReference type="EMBL" id="KJB06480.1"/>
    </source>
</evidence>
<accession>A0A0D2QGP7</accession>
<sequence length="66" mass="7651">MDISSKFDLKGELLPLLHHPKTNTNQRQFCGVTERIVRNLITIIIINKLKLRNVLNLYSLNSTITF</sequence>
<reference evidence="1 2" key="1">
    <citation type="journal article" date="2012" name="Nature">
        <title>Repeated polyploidization of Gossypium genomes and the evolution of spinnable cotton fibres.</title>
        <authorList>
            <person name="Paterson A.H."/>
            <person name="Wendel J.F."/>
            <person name="Gundlach H."/>
            <person name="Guo H."/>
            <person name="Jenkins J."/>
            <person name="Jin D."/>
            <person name="Llewellyn D."/>
            <person name="Showmaker K.C."/>
            <person name="Shu S."/>
            <person name="Udall J."/>
            <person name="Yoo M.J."/>
            <person name="Byers R."/>
            <person name="Chen W."/>
            <person name="Doron-Faigenboim A."/>
            <person name="Duke M.V."/>
            <person name="Gong L."/>
            <person name="Grimwood J."/>
            <person name="Grover C."/>
            <person name="Grupp K."/>
            <person name="Hu G."/>
            <person name="Lee T.H."/>
            <person name="Li J."/>
            <person name="Lin L."/>
            <person name="Liu T."/>
            <person name="Marler B.S."/>
            <person name="Page J.T."/>
            <person name="Roberts A.W."/>
            <person name="Romanel E."/>
            <person name="Sanders W.S."/>
            <person name="Szadkowski E."/>
            <person name="Tan X."/>
            <person name="Tang H."/>
            <person name="Xu C."/>
            <person name="Wang J."/>
            <person name="Wang Z."/>
            <person name="Zhang D."/>
            <person name="Zhang L."/>
            <person name="Ashrafi H."/>
            <person name="Bedon F."/>
            <person name="Bowers J.E."/>
            <person name="Brubaker C.L."/>
            <person name="Chee P.W."/>
            <person name="Das S."/>
            <person name="Gingle A.R."/>
            <person name="Haigler C.H."/>
            <person name="Harker D."/>
            <person name="Hoffmann L.V."/>
            <person name="Hovav R."/>
            <person name="Jones D.C."/>
            <person name="Lemke C."/>
            <person name="Mansoor S."/>
            <person name="ur Rahman M."/>
            <person name="Rainville L.N."/>
            <person name="Rambani A."/>
            <person name="Reddy U.K."/>
            <person name="Rong J.K."/>
            <person name="Saranga Y."/>
            <person name="Scheffler B.E."/>
            <person name="Scheffler J.A."/>
            <person name="Stelly D.M."/>
            <person name="Triplett B.A."/>
            <person name="Van Deynze A."/>
            <person name="Vaslin M.F."/>
            <person name="Waghmare V.N."/>
            <person name="Walford S.A."/>
            <person name="Wright R.J."/>
            <person name="Zaki E.A."/>
            <person name="Zhang T."/>
            <person name="Dennis E.S."/>
            <person name="Mayer K.F."/>
            <person name="Peterson D.G."/>
            <person name="Rokhsar D.S."/>
            <person name="Wang X."/>
            <person name="Schmutz J."/>
        </authorList>
    </citation>
    <scope>NUCLEOTIDE SEQUENCE [LARGE SCALE GENOMIC DNA]</scope>
</reference>
<proteinExistence type="predicted"/>